<dbReference type="RefSeq" id="WP_013516583.1">
    <property type="nucleotide sequence ID" value="NC_014909.2"/>
</dbReference>
<organism evidence="12 13">
    <name type="scientific">Blochmanniella vafra (strain BVAF)</name>
    <dbReference type="NCBI Taxonomy" id="859654"/>
    <lineage>
        <taxon>Bacteria</taxon>
        <taxon>Pseudomonadati</taxon>
        <taxon>Pseudomonadota</taxon>
        <taxon>Gammaproteobacteria</taxon>
        <taxon>Enterobacterales</taxon>
        <taxon>Enterobacteriaceae</taxon>
        <taxon>ant endosymbionts</taxon>
        <taxon>Candidatus Blochmanniella</taxon>
    </lineage>
</organism>
<keyword evidence="7" id="KW-0717">Septation</keyword>
<protein>
    <recommendedName>
        <fullName evidence="3">Cell division protein ZapA</fullName>
    </recommendedName>
    <alternativeName>
        <fullName evidence="11">Z ring-associated protein ZapA</fullName>
    </alternativeName>
</protein>
<dbReference type="GO" id="GO:0000917">
    <property type="term" value="P:division septum assembly"/>
    <property type="evidence" value="ECO:0007669"/>
    <property type="project" value="UniProtKB-KW"/>
</dbReference>
<keyword evidence="8" id="KW-0131">Cell cycle</keyword>
<dbReference type="GO" id="GO:0043093">
    <property type="term" value="P:FtsZ-dependent cytokinesis"/>
    <property type="evidence" value="ECO:0007669"/>
    <property type="project" value="TreeGrafter"/>
</dbReference>
<dbReference type="Proteomes" id="UP000007464">
    <property type="component" value="Chromosome"/>
</dbReference>
<keyword evidence="5 12" id="KW-0132">Cell division</keyword>
<comment type="function">
    <text evidence="9">Activator of cell division through the inhibition of FtsZ GTPase activity, therefore promoting FtsZ assembly into bundles of protofilaments necessary for the formation of the division Z ring. It is recruited early at mid-cell but it is not essential for cell division.</text>
</comment>
<dbReference type="AlphaFoldDB" id="E8Q642"/>
<evidence type="ECO:0000256" key="7">
    <source>
        <dbReference type="ARBA" id="ARBA00023210"/>
    </source>
</evidence>
<dbReference type="GO" id="GO:0005829">
    <property type="term" value="C:cytosol"/>
    <property type="evidence" value="ECO:0007669"/>
    <property type="project" value="TreeGrafter"/>
</dbReference>
<dbReference type="Gene3D" id="3.30.160.880">
    <property type="entry name" value="Cell division protein ZapA protomer, N-terminal domain"/>
    <property type="match status" value="1"/>
</dbReference>
<dbReference type="NCBIfam" id="NF008209">
    <property type="entry name" value="PRK10972.1"/>
    <property type="match status" value="1"/>
</dbReference>
<evidence type="ECO:0000256" key="8">
    <source>
        <dbReference type="ARBA" id="ARBA00023306"/>
    </source>
</evidence>
<name>E8Q642_BLOVB</name>
<dbReference type="Pfam" id="PF05164">
    <property type="entry name" value="ZapA"/>
    <property type="match status" value="1"/>
</dbReference>
<dbReference type="STRING" id="859654.BVAF_260"/>
<dbReference type="HOGENOM" id="CLU_116623_3_0_6"/>
<comment type="similarity">
    <text evidence="2">Belongs to the ZapA family. Type 1 subfamily.</text>
</comment>
<evidence type="ECO:0000256" key="3">
    <source>
        <dbReference type="ARBA" id="ARBA00015195"/>
    </source>
</evidence>
<proteinExistence type="inferred from homology"/>
<dbReference type="InterPro" id="IPR007838">
    <property type="entry name" value="Cell_div_ZapA-like"/>
</dbReference>
<comment type="subcellular location">
    <subcellularLocation>
        <location evidence="1">Cytoplasm</location>
    </subcellularLocation>
</comment>
<evidence type="ECO:0000256" key="11">
    <source>
        <dbReference type="ARBA" id="ARBA00033158"/>
    </source>
</evidence>
<accession>E8Q642</accession>
<evidence type="ECO:0000313" key="12">
    <source>
        <dbReference type="EMBL" id="ADV33658.1"/>
    </source>
</evidence>
<evidence type="ECO:0000256" key="6">
    <source>
        <dbReference type="ARBA" id="ARBA00023054"/>
    </source>
</evidence>
<dbReference type="GO" id="GO:0000921">
    <property type="term" value="P:septin ring assembly"/>
    <property type="evidence" value="ECO:0007669"/>
    <property type="project" value="TreeGrafter"/>
</dbReference>
<dbReference type="PANTHER" id="PTHR34981">
    <property type="entry name" value="CELL DIVISION PROTEIN ZAPA"/>
    <property type="match status" value="1"/>
</dbReference>
<dbReference type="Gene3D" id="1.20.5.50">
    <property type="match status" value="1"/>
</dbReference>
<keyword evidence="13" id="KW-1185">Reference proteome</keyword>
<dbReference type="GO" id="GO:0030428">
    <property type="term" value="C:cell septum"/>
    <property type="evidence" value="ECO:0007669"/>
    <property type="project" value="TreeGrafter"/>
</dbReference>
<dbReference type="EMBL" id="CP002189">
    <property type="protein sequence ID" value="ADV33658.1"/>
    <property type="molecule type" value="Genomic_DNA"/>
</dbReference>
<evidence type="ECO:0000313" key="13">
    <source>
        <dbReference type="Proteomes" id="UP000007464"/>
    </source>
</evidence>
<evidence type="ECO:0000256" key="9">
    <source>
        <dbReference type="ARBA" id="ARBA00024910"/>
    </source>
</evidence>
<dbReference type="GO" id="GO:0032153">
    <property type="term" value="C:cell division site"/>
    <property type="evidence" value="ECO:0007669"/>
    <property type="project" value="TreeGrafter"/>
</dbReference>
<comment type="subunit">
    <text evidence="10">Homodimer. Interacts with FtsZ.</text>
</comment>
<keyword evidence="6" id="KW-0175">Coiled coil</keyword>
<dbReference type="OrthoDB" id="5917174at2"/>
<evidence type="ECO:0000256" key="2">
    <source>
        <dbReference type="ARBA" id="ARBA00010074"/>
    </source>
</evidence>
<dbReference type="KEGG" id="bva:BVAF_260"/>
<dbReference type="InterPro" id="IPR036192">
    <property type="entry name" value="Cell_div_ZapA-like_sf"/>
</dbReference>
<gene>
    <name evidence="12" type="primary">zapA</name>
    <name evidence="12" type="synonym">ygfE</name>
    <name evidence="12" type="ordered locus">BVAF_260</name>
</gene>
<evidence type="ECO:0000256" key="4">
    <source>
        <dbReference type="ARBA" id="ARBA00022490"/>
    </source>
</evidence>
<keyword evidence="4" id="KW-0963">Cytoplasm</keyword>
<dbReference type="PANTHER" id="PTHR34981:SF1">
    <property type="entry name" value="CELL DIVISION PROTEIN ZAPA"/>
    <property type="match status" value="1"/>
</dbReference>
<evidence type="ECO:0000256" key="10">
    <source>
        <dbReference type="ARBA" id="ARBA00026068"/>
    </source>
</evidence>
<dbReference type="InterPro" id="IPR042233">
    <property type="entry name" value="Cell_div_ZapA_N"/>
</dbReference>
<evidence type="ECO:0000256" key="5">
    <source>
        <dbReference type="ARBA" id="ARBA00022618"/>
    </source>
</evidence>
<dbReference type="SUPFAM" id="SSF102829">
    <property type="entry name" value="Cell division protein ZapA-like"/>
    <property type="match status" value="1"/>
</dbReference>
<reference evidence="12 13" key="1">
    <citation type="journal article" date="2010" name="BMC Genomics">
        <title>Unprecedented loss of ammonia assimilation capability in a urease-encoding bacterial mutualist.</title>
        <authorList>
            <person name="Williams L.E."/>
            <person name="Wernegreen J.J."/>
        </authorList>
    </citation>
    <scope>NUCLEOTIDE SEQUENCE [LARGE SCALE GENOMIC DNA]</scope>
    <source>
        <strain evidence="12 13">BVAF</strain>
    </source>
</reference>
<sequence length="114" mass="13197">MPEKPIDIQIFGRTLRINCPPHQKDALNKAVQDLTKRLHDLKIKTKVTNSDQLIFITALNICHELAQEKLKTVEYILHVKKCLLEVQQTVEKALTTHDNLTERSNLTLEYSKHT</sequence>
<evidence type="ECO:0000256" key="1">
    <source>
        <dbReference type="ARBA" id="ARBA00004496"/>
    </source>
</evidence>